<accession>A0A9N9TIK8</accession>
<dbReference type="Pfam" id="PF01433">
    <property type="entry name" value="Peptidase_M1"/>
    <property type="match status" value="1"/>
</dbReference>
<comment type="catalytic activity">
    <reaction evidence="13">
        <text>Release of an N-terminal amino acid, preferentially alanine, from a wide range of peptides, amides and arylamides.</text>
        <dbReference type="EC" id="3.4.11.14"/>
    </reaction>
</comment>
<feature type="domain" description="Aminopeptidase N-like N-terminal" evidence="20">
    <location>
        <begin position="40"/>
        <end position="220"/>
    </location>
</feature>
<dbReference type="OrthoDB" id="275509at2759"/>
<feature type="domain" description="Peptidase M1 membrane alanine aminopeptidase" evidence="18">
    <location>
        <begin position="254"/>
        <end position="471"/>
    </location>
</feature>
<dbReference type="AlphaFoldDB" id="A0A9N9TIK8"/>
<dbReference type="GO" id="GO:0006508">
    <property type="term" value="P:proteolysis"/>
    <property type="evidence" value="ECO:0007669"/>
    <property type="project" value="UniProtKB-KW"/>
</dbReference>
<dbReference type="InterPro" id="IPR045357">
    <property type="entry name" value="Aminopeptidase_N-like_N"/>
</dbReference>
<evidence type="ECO:0000313" key="21">
    <source>
        <dbReference type="EMBL" id="CAG9856112.1"/>
    </source>
</evidence>
<evidence type="ECO:0000256" key="6">
    <source>
        <dbReference type="ARBA" id="ARBA00022622"/>
    </source>
</evidence>
<dbReference type="PANTHER" id="PTHR11533">
    <property type="entry name" value="PROTEASE M1 ZINC METALLOPROTEASE"/>
    <property type="match status" value="1"/>
</dbReference>
<organism evidence="21 22">
    <name type="scientific">Phyllotreta striolata</name>
    <name type="common">Striped flea beetle</name>
    <name type="synonym">Crioceris striolata</name>
    <dbReference type="NCBI Taxonomy" id="444603"/>
    <lineage>
        <taxon>Eukaryota</taxon>
        <taxon>Metazoa</taxon>
        <taxon>Ecdysozoa</taxon>
        <taxon>Arthropoda</taxon>
        <taxon>Hexapoda</taxon>
        <taxon>Insecta</taxon>
        <taxon>Pterygota</taxon>
        <taxon>Neoptera</taxon>
        <taxon>Endopterygota</taxon>
        <taxon>Coleoptera</taxon>
        <taxon>Polyphaga</taxon>
        <taxon>Cucujiformia</taxon>
        <taxon>Chrysomeloidea</taxon>
        <taxon>Chrysomelidae</taxon>
        <taxon>Galerucinae</taxon>
        <taxon>Alticini</taxon>
        <taxon>Phyllotreta</taxon>
    </lineage>
</organism>
<dbReference type="FunFam" id="2.60.40.1910:FF:000002">
    <property type="entry name" value="Aminopeptidase"/>
    <property type="match status" value="1"/>
</dbReference>
<evidence type="ECO:0000256" key="8">
    <source>
        <dbReference type="ARBA" id="ARBA00022723"/>
    </source>
</evidence>
<dbReference type="GO" id="GO:0005737">
    <property type="term" value="C:cytoplasm"/>
    <property type="evidence" value="ECO:0007669"/>
    <property type="project" value="UniProtKB-SubCell"/>
</dbReference>
<dbReference type="GO" id="GO:0098552">
    <property type="term" value="C:side of membrane"/>
    <property type="evidence" value="ECO:0007669"/>
    <property type="project" value="UniProtKB-KW"/>
</dbReference>
<dbReference type="InterPro" id="IPR027268">
    <property type="entry name" value="Peptidase_M4/M1_CTD_sf"/>
</dbReference>
<dbReference type="InterPro" id="IPR024571">
    <property type="entry name" value="ERAP1-like_C_dom"/>
</dbReference>
<dbReference type="Gene3D" id="2.60.40.1910">
    <property type="match status" value="1"/>
</dbReference>
<dbReference type="SUPFAM" id="SSF63737">
    <property type="entry name" value="Leukotriene A4 hydrolase N-terminal domain"/>
    <property type="match status" value="1"/>
</dbReference>
<evidence type="ECO:0000256" key="15">
    <source>
        <dbReference type="PIRSR" id="PIRSR634016-3"/>
    </source>
</evidence>
<dbReference type="GO" id="GO:0042277">
    <property type="term" value="F:peptide binding"/>
    <property type="evidence" value="ECO:0007669"/>
    <property type="project" value="TreeGrafter"/>
</dbReference>
<dbReference type="Gene3D" id="1.10.390.10">
    <property type="entry name" value="Neutral Protease Domain 2"/>
    <property type="match status" value="1"/>
</dbReference>
<gene>
    <name evidence="21" type="ORF">PHYEVI_LOCUS2539</name>
</gene>
<keyword evidence="12" id="KW-0449">Lipoprotein</keyword>
<dbReference type="Gene3D" id="2.60.40.1730">
    <property type="entry name" value="tricorn interacting facor f3 domain"/>
    <property type="match status" value="1"/>
</dbReference>
<keyword evidence="11 17" id="KW-0482">Metalloprotease</keyword>
<evidence type="ECO:0000256" key="14">
    <source>
        <dbReference type="PIRSR" id="PIRSR634016-1"/>
    </source>
</evidence>
<dbReference type="InterPro" id="IPR034016">
    <property type="entry name" value="M1_APN-typ"/>
</dbReference>
<comment type="subcellular location">
    <subcellularLocation>
        <location evidence="2">Cell membrane</location>
        <topology evidence="2">Lipid-anchor</topology>
        <topology evidence="2">GPI-anchor</topology>
    </subcellularLocation>
    <subcellularLocation>
        <location evidence="1">Cytoplasm</location>
    </subcellularLocation>
</comment>
<keyword evidence="22" id="KW-1185">Reference proteome</keyword>
<evidence type="ECO:0000259" key="18">
    <source>
        <dbReference type="Pfam" id="PF01433"/>
    </source>
</evidence>
<feature type="site" description="Transition state stabilizer" evidence="16">
    <location>
        <position position="412"/>
    </location>
</feature>
<evidence type="ECO:0000256" key="1">
    <source>
        <dbReference type="ARBA" id="ARBA00004496"/>
    </source>
</evidence>
<evidence type="ECO:0000256" key="11">
    <source>
        <dbReference type="ARBA" id="ARBA00023049"/>
    </source>
</evidence>
<dbReference type="Gene3D" id="1.25.50.20">
    <property type="match status" value="1"/>
</dbReference>
<dbReference type="FunFam" id="2.60.40.1730:FF:000002">
    <property type="entry name" value="Aminopeptidase"/>
    <property type="match status" value="1"/>
</dbReference>
<evidence type="ECO:0000256" key="2">
    <source>
        <dbReference type="ARBA" id="ARBA00004609"/>
    </source>
</evidence>
<evidence type="ECO:0000256" key="5">
    <source>
        <dbReference type="ARBA" id="ARBA00022490"/>
    </source>
</evidence>
<keyword evidence="6" id="KW-0336">GPI-anchor</keyword>
<comment type="cofactor">
    <cofactor evidence="15 17">
        <name>Zn(2+)</name>
        <dbReference type="ChEBI" id="CHEBI:29105"/>
    </cofactor>
    <text evidence="15 17">Binds 1 zinc ion per subunit.</text>
</comment>
<evidence type="ECO:0000256" key="9">
    <source>
        <dbReference type="ARBA" id="ARBA00022801"/>
    </source>
</evidence>
<feature type="domain" description="ERAP1-like C-terminal" evidence="19">
    <location>
        <begin position="550"/>
        <end position="862"/>
    </location>
</feature>
<dbReference type="InterPro" id="IPR001930">
    <property type="entry name" value="Peptidase_M1"/>
</dbReference>
<dbReference type="PANTHER" id="PTHR11533:SF174">
    <property type="entry name" value="PUROMYCIN-SENSITIVE AMINOPEPTIDASE-RELATED"/>
    <property type="match status" value="1"/>
</dbReference>
<keyword evidence="6" id="KW-0472">Membrane</keyword>
<evidence type="ECO:0000256" key="16">
    <source>
        <dbReference type="PIRSR" id="PIRSR634016-4"/>
    </source>
</evidence>
<dbReference type="InterPro" id="IPR050344">
    <property type="entry name" value="Peptidase_M1_aminopeptidases"/>
</dbReference>
<evidence type="ECO:0000256" key="4">
    <source>
        <dbReference type="ARBA" id="ARBA00022438"/>
    </source>
</evidence>
<feature type="binding site" evidence="15">
    <location>
        <position position="349"/>
    </location>
    <ligand>
        <name>Zn(2+)</name>
        <dbReference type="ChEBI" id="CHEBI:29105"/>
        <note>catalytic</note>
    </ligand>
</feature>
<keyword evidence="4 17" id="KW-0031">Aminopeptidase</keyword>
<dbReference type="CDD" id="cd09601">
    <property type="entry name" value="M1_APN-Q_like"/>
    <property type="match status" value="1"/>
</dbReference>
<keyword evidence="7 17" id="KW-0645">Protease</keyword>
<keyword evidence="5" id="KW-0963">Cytoplasm</keyword>
<keyword evidence="6" id="KW-0325">Glycoprotein</keyword>
<dbReference type="FunFam" id="1.10.390.10:FF:000001">
    <property type="entry name" value="Aminopeptidase"/>
    <property type="match status" value="1"/>
</dbReference>
<comment type="similarity">
    <text evidence="3 17">Belongs to the peptidase M1 family.</text>
</comment>
<dbReference type="SUPFAM" id="SSF55486">
    <property type="entry name" value="Metalloproteases ('zincins'), catalytic domain"/>
    <property type="match status" value="1"/>
</dbReference>
<dbReference type="EMBL" id="OU900104">
    <property type="protein sequence ID" value="CAG9856112.1"/>
    <property type="molecule type" value="Genomic_DNA"/>
</dbReference>
<dbReference type="GO" id="GO:0016285">
    <property type="term" value="F:alanyl aminopeptidase activity"/>
    <property type="evidence" value="ECO:0007669"/>
    <property type="project" value="UniProtKB-EC"/>
</dbReference>
<dbReference type="GO" id="GO:0005615">
    <property type="term" value="C:extracellular space"/>
    <property type="evidence" value="ECO:0007669"/>
    <property type="project" value="TreeGrafter"/>
</dbReference>
<proteinExistence type="inferred from homology"/>
<reference evidence="21" key="1">
    <citation type="submission" date="2022-01" db="EMBL/GenBank/DDBJ databases">
        <authorList>
            <person name="King R."/>
        </authorList>
    </citation>
    <scope>NUCLEOTIDE SEQUENCE</scope>
</reference>
<dbReference type="Proteomes" id="UP001153712">
    <property type="component" value="Chromosome 11"/>
</dbReference>
<evidence type="ECO:0000256" key="13">
    <source>
        <dbReference type="ARBA" id="ARBA00052895"/>
    </source>
</evidence>
<name>A0A9N9TIK8_PHYSR</name>
<feature type="binding site" evidence="15">
    <location>
        <position position="326"/>
    </location>
    <ligand>
        <name>Zn(2+)</name>
        <dbReference type="ChEBI" id="CHEBI:29105"/>
        <note>catalytic</note>
    </ligand>
</feature>
<evidence type="ECO:0000256" key="17">
    <source>
        <dbReference type="RuleBase" id="RU364040"/>
    </source>
</evidence>
<dbReference type="InterPro" id="IPR014782">
    <property type="entry name" value="Peptidase_M1_dom"/>
</dbReference>
<sequence length="882" mass="101370">MIKYYLHKALSLSLQFPNKLYRYKMAMEQKFQKLPASVIPKHYNIHLLPDLEKFKFTGKINIDIEIKEATDKITLNSLNLNFHSVKLLSNHAEHKPVKTEFIVDEEKVILNFDKLLTQGNYNLYIEYEGNLEDNMRGFYRTKYTDDKGQQFYSAVTQLAPADARRCFPCWDEPALKATFDIELTSNKRTTLSNTSVIKSIPSENSTKYTFASTPKMSTYLVAFVVGDFEYVEKETDGVLIRVYTPLKKKHLGEFALDVATKVLHYYKEYFKIAYPLPKLDLVAVAGLSYGAMENWGLITYREQRLLIDPDNSSTATKQDVTFVVAHELAHQWFGNLVTMKWWTDLWLNEGYATFTQFLVTSHLYPEYDIWSQFVNTYFLAALELDGLKNSHPIEVPVDNPSEINQIFDAITYNKGASVIRMLHQFIGEEKFREGMCLYLSKHQYGNTSTEDLWSALEEASKQPVARIMSTWTKQLGFPLIKVETHDVENGVNIKLSQTKYNSDGSQSTEKHIWMVPISISTSQNPEVHENLLLTNESIEKTITGLKPTDWIKINPGVVGFYRTLYTNEMLDKFAVDIRNRRMPPLDRLGLLEDIYALVKAGYMKTDALLDFLQNYKQETNSNVWISIVTILSKLQTLLDYSECSKGFRCYQKRLLKGIYESIGWEPRDNDSQIDSLLRGKLLAHMSSIRDEEVTKEARRRFERHVNGEKILPADLRVACYKIVISSGSKEDFESLFRLYKTSDLNEEKLRIVSGLGATEQAELIADLLQFSLSDHVKIQDGVLVLIAASQTAAGRELTWEFIKDNWETIAKKFTAGSLLQNLIKEVAGKFASERKLGELEEFFGKTSNCWIDKAVQQVLENVGISSAWLRRDAEIIKHYFSS</sequence>
<keyword evidence="9 17" id="KW-0378">Hydrolase</keyword>
<feature type="binding site" evidence="15">
    <location>
        <position position="330"/>
    </location>
    <ligand>
        <name>Zn(2+)</name>
        <dbReference type="ChEBI" id="CHEBI:29105"/>
        <note>catalytic</note>
    </ligand>
</feature>
<evidence type="ECO:0000259" key="19">
    <source>
        <dbReference type="Pfam" id="PF11838"/>
    </source>
</evidence>
<keyword evidence="8 15" id="KW-0479">Metal-binding</keyword>
<dbReference type="InterPro" id="IPR042097">
    <property type="entry name" value="Aminopeptidase_N-like_N_sf"/>
</dbReference>
<dbReference type="GO" id="GO:0043171">
    <property type="term" value="P:peptide catabolic process"/>
    <property type="evidence" value="ECO:0007669"/>
    <property type="project" value="TreeGrafter"/>
</dbReference>
<dbReference type="GO" id="GO:0005886">
    <property type="term" value="C:plasma membrane"/>
    <property type="evidence" value="ECO:0007669"/>
    <property type="project" value="UniProtKB-SubCell"/>
</dbReference>
<dbReference type="Pfam" id="PF11838">
    <property type="entry name" value="ERAP1_C"/>
    <property type="match status" value="1"/>
</dbReference>
<evidence type="ECO:0000313" key="22">
    <source>
        <dbReference type="Proteomes" id="UP001153712"/>
    </source>
</evidence>
<evidence type="ECO:0000256" key="3">
    <source>
        <dbReference type="ARBA" id="ARBA00010136"/>
    </source>
</evidence>
<feature type="active site" description="Proton acceptor" evidence="14">
    <location>
        <position position="327"/>
    </location>
</feature>
<protein>
    <recommendedName>
        <fullName evidence="17">Aminopeptidase</fullName>
        <ecNumber evidence="17">3.4.11.-</ecNumber>
    </recommendedName>
</protein>
<dbReference type="GO" id="GO:0008270">
    <property type="term" value="F:zinc ion binding"/>
    <property type="evidence" value="ECO:0007669"/>
    <property type="project" value="UniProtKB-UniRule"/>
</dbReference>
<dbReference type="PRINTS" id="PR00756">
    <property type="entry name" value="ALADIPTASE"/>
</dbReference>
<evidence type="ECO:0000256" key="12">
    <source>
        <dbReference type="ARBA" id="ARBA00023288"/>
    </source>
</evidence>
<evidence type="ECO:0000256" key="10">
    <source>
        <dbReference type="ARBA" id="ARBA00022833"/>
    </source>
</evidence>
<dbReference type="Pfam" id="PF17900">
    <property type="entry name" value="Peptidase_M1_N"/>
    <property type="match status" value="1"/>
</dbReference>
<dbReference type="EC" id="3.4.11.-" evidence="17"/>
<evidence type="ECO:0000259" key="20">
    <source>
        <dbReference type="Pfam" id="PF17900"/>
    </source>
</evidence>
<keyword evidence="10 15" id="KW-0862">Zinc</keyword>
<dbReference type="FunFam" id="1.25.50.20:FF:000002">
    <property type="entry name" value="Aminopeptidase"/>
    <property type="match status" value="1"/>
</dbReference>
<dbReference type="GO" id="GO:0070006">
    <property type="term" value="F:metalloaminopeptidase activity"/>
    <property type="evidence" value="ECO:0007669"/>
    <property type="project" value="TreeGrafter"/>
</dbReference>
<evidence type="ECO:0000256" key="7">
    <source>
        <dbReference type="ARBA" id="ARBA00022670"/>
    </source>
</evidence>